<evidence type="ECO:0000256" key="3">
    <source>
        <dbReference type="ARBA" id="ARBA00022692"/>
    </source>
</evidence>
<evidence type="ECO:0000256" key="5">
    <source>
        <dbReference type="ARBA" id="ARBA00023136"/>
    </source>
</evidence>
<keyword evidence="3 6" id="KW-0812">Transmembrane</keyword>
<feature type="transmembrane region" description="Helical" evidence="6">
    <location>
        <begin position="21"/>
        <end position="46"/>
    </location>
</feature>
<dbReference type="AlphaFoldDB" id="K9GZM3"/>
<sequence length="514" mass="53069">MAKSTLDKDLKKISRLESATAATGRTSGAVGLALLFLVAVFAFTVTVAEGQYASFVIAAGVIGGYMALNIGANDVANNVGPAVGSKALTMVGALVVAAIFEAAGAIIAGGEVVSTVSKGIVDPTQLPSTDVFVRAMMSALLAGALWINLATIIGAPVSTTHSIVGGVLGAGVAAAGFGAVDWATMGAIAASWVISPALGGGIAALVLAFVTSRVLEVEDKIAAARRWVPALVGLMTFAFSLYLVMKGLKKVWVPPAGVSWLIALVAALGAWALTRPMVHRRSVGLENRRKSVGELFRWPLIFSAALLSFAHGANDVANAVGPLAAVVAAVQGVALDAKVAVPGWVLLVGALGIVTGLLLFGPKLIRTVGEKITRLDPARAFCVALAAAVTVIVASEFGLPVSSTHIAVGGIFGVGFYREFRANRYTWHWHELDPDAALTAGGLPTAAEGGESAAAETGVEPQVLEKRRRKAEKARRRRLVRRRHLLTIVAAWLVTVPLAALLSAAIFGTWSAFL</sequence>
<comment type="caution">
    <text evidence="7">The sequence shown here is derived from an EMBL/GenBank/DDBJ whole genome shotgun (WGS) entry which is preliminary data.</text>
</comment>
<evidence type="ECO:0000313" key="8">
    <source>
        <dbReference type="Proteomes" id="UP000009881"/>
    </source>
</evidence>
<evidence type="ECO:0000313" key="7">
    <source>
        <dbReference type="EMBL" id="EKV30742.1"/>
    </source>
</evidence>
<dbReference type="GO" id="GO:0016020">
    <property type="term" value="C:membrane"/>
    <property type="evidence" value="ECO:0007669"/>
    <property type="project" value="UniProtKB-SubCell"/>
</dbReference>
<dbReference type="InterPro" id="IPR001204">
    <property type="entry name" value="Phos_transporter"/>
</dbReference>
<feature type="transmembrane region" description="Helical" evidence="6">
    <location>
        <begin position="227"/>
        <end position="245"/>
    </location>
</feature>
<feature type="transmembrane region" description="Helical" evidence="6">
    <location>
        <begin position="189"/>
        <end position="215"/>
    </location>
</feature>
<feature type="transmembrane region" description="Helical" evidence="6">
    <location>
        <begin position="87"/>
        <end position="108"/>
    </location>
</feature>
<dbReference type="GO" id="GO:0035435">
    <property type="term" value="P:phosphate ion transmembrane transport"/>
    <property type="evidence" value="ECO:0007669"/>
    <property type="project" value="TreeGrafter"/>
</dbReference>
<evidence type="ECO:0000256" key="1">
    <source>
        <dbReference type="ARBA" id="ARBA00004141"/>
    </source>
</evidence>
<dbReference type="Proteomes" id="UP000009881">
    <property type="component" value="Unassembled WGS sequence"/>
</dbReference>
<keyword evidence="4 6" id="KW-1133">Transmembrane helix</keyword>
<dbReference type="eggNOG" id="COG0306">
    <property type="taxonomic scope" value="Bacteria"/>
</dbReference>
<comment type="subcellular location">
    <subcellularLocation>
        <location evidence="1 6">Membrane</location>
        <topology evidence="1 6">Multi-pass membrane protein</topology>
    </subcellularLocation>
</comment>
<feature type="transmembrane region" description="Helical" evidence="6">
    <location>
        <begin position="295"/>
        <end position="313"/>
    </location>
</feature>
<gene>
    <name evidence="7" type="ORF">C882_4079</name>
</gene>
<comment type="similarity">
    <text evidence="6">Belongs to the inorganic phosphate transporter (PiT) (TC 2.A.20) family.</text>
</comment>
<accession>K9GZM3</accession>
<keyword evidence="6" id="KW-0592">Phosphate transport</keyword>
<feature type="transmembrane region" description="Helical" evidence="6">
    <location>
        <begin position="52"/>
        <end position="75"/>
    </location>
</feature>
<feature type="transmembrane region" description="Helical" evidence="6">
    <location>
        <begin position="377"/>
        <end position="395"/>
    </location>
</feature>
<proteinExistence type="inferred from homology"/>
<evidence type="ECO:0000256" key="6">
    <source>
        <dbReference type="RuleBase" id="RU363058"/>
    </source>
</evidence>
<feature type="transmembrane region" description="Helical" evidence="6">
    <location>
        <begin position="251"/>
        <end position="274"/>
    </location>
</feature>
<evidence type="ECO:0000256" key="2">
    <source>
        <dbReference type="ARBA" id="ARBA00022448"/>
    </source>
</evidence>
<dbReference type="GO" id="GO:0005315">
    <property type="term" value="F:phosphate transmembrane transporter activity"/>
    <property type="evidence" value="ECO:0007669"/>
    <property type="project" value="InterPro"/>
</dbReference>
<feature type="transmembrane region" description="Helical" evidence="6">
    <location>
        <begin position="344"/>
        <end position="365"/>
    </location>
</feature>
<dbReference type="STRING" id="1238182.C882_4079"/>
<feature type="transmembrane region" description="Helical" evidence="6">
    <location>
        <begin position="401"/>
        <end position="417"/>
    </location>
</feature>
<dbReference type="PATRIC" id="fig|1238182.3.peg.1741"/>
<reference evidence="7 8" key="1">
    <citation type="journal article" date="2013" name="Genome Announc.">
        <title>Draft Genome Sequence of an Alphaproteobacterium, Caenispirillum salinarum AK4(T), Isolated from a Solar Saltern.</title>
        <authorList>
            <person name="Khatri I."/>
            <person name="Singh A."/>
            <person name="Korpole S."/>
            <person name="Pinnaka A.K."/>
            <person name="Subramanian S."/>
        </authorList>
    </citation>
    <scope>NUCLEOTIDE SEQUENCE [LARGE SCALE GENOMIC DNA]</scope>
    <source>
        <strain evidence="7 8">AK4</strain>
    </source>
</reference>
<dbReference type="Pfam" id="PF01384">
    <property type="entry name" value="PHO4"/>
    <property type="match status" value="1"/>
</dbReference>
<feature type="transmembrane region" description="Helical" evidence="6">
    <location>
        <begin position="131"/>
        <end position="151"/>
    </location>
</feature>
<dbReference type="OrthoDB" id="9779554at2"/>
<dbReference type="RefSeq" id="WP_009540187.1">
    <property type="nucleotide sequence ID" value="NZ_ANHY01000007.1"/>
</dbReference>
<dbReference type="PANTHER" id="PTHR11101:SF80">
    <property type="entry name" value="PHOSPHATE TRANSPORTER"/>
    <property type="match status" value="1"/>
</dbReference>
<dbReference type="PANTHER" id="PTHR11101">
    <property type="entry name" value="PHOSPHATE TRANSPORTER"/>
    <property type="match status" value="1"/>
</dbReference>
<keyword evidence="2 6" id="KW-0813">Transport</keyword>
<feature type="transmembrane region" description="Helical" evidence="6">
    <location>
        <begin position="485"/>
        <end position="513"/>
    </location>
</feature>
<keyword evidence="8" id="KW-1185">Reference proteome</keyword>
<protein>
    <recommendedName>
        <fullName evidence="6">Phosphate transporter</fullName>
    </recommendedName>
</protein>
<feature type="transmembrane region" description="Helical" evidence="6">
    <location>
        <begin position="163"/>
        <end position="183"/>
    </location>
</feature>
<organism evidence="7 8">
    <name type="scientific">Caenispirillum salinarum AK4</name>
    <dbReference type="NCBI Taxonomy" id="1238182"/>
    <lineage>
        <taxon>Bacteria</taxon>
        <taxon>Pseudomonadati</taxon>
        <taxon>Pseudomonadota</taxon>
        <taxon>Alphaproteobacteria</taxon>
        <taxon>Rhodospirillales</taxon>
        <taxon>Novispirillaceae</taxon>
        <taxon>Caenispirillum</taxon>
    </lineage>
</organism>
<dbReference type="EMBL" id="ANHY01000007">
    <property type="protein sequence ID" value="EKV30742.1"/>
    <property type="molecule type" value="Genomic_DNA"/>
</dbReference>
<name>K9GZM3_9PROT</name>
<keyword evidence="5 6" id="KW-0472">Membrane</keyword>
<evidence type="ECO:0000256" key="4">
    <source>
        <dbReference type="ARBA" id="ARBA00022989"/>
    </source>
</evidence>